<evidence type="ECO:0000256" key="1">
    <source>
        <dbReference type="SAM" id="Phobius"/>
    </source>
</evidence>
<evidence type="ECO:0000313" key="3">
    <source>
        <dbReference type="Proteomes" id="UP000194761"/>
    </source>
</evidence>
<keyword evidence="1" id="KW-0472">Membrane</keyword>
<dbReference type="Proteomes" id="UP000194761">
    <property type="component" value="Unassembled WGS sequence"/>
</dbReference>
<evidence type="ECO:0008006" key="4">
    <source>
        <dbReference type="Google" id="ProtNLM"/>
    </source>
</evidence>
<feature type="transmembrane region" description="Helical" evidence="1">
    <location>
        <begin position="125"/>
        <end position="149"/>
    </location>
</feature>
<accession>A0A243RVM1</accession>
<reference evidence="2 3" key="1">
    <citation type="submission" date="2017-05" db="EMBL/GenBank/DDBJ databases">
        <title>Biotechnological potential of actinobacteria isolated from South African environments.</title>
        <authorList>
            <person name="Le Roes-Hill M."/>
            <person name="Prins A."/>
            <person name="Durrell K.A."/>
        </authorList>
    </citation>
    <scope>NUCLEOTIDE SEQUENCE [LARGE SCALE GENOMIC DNA]</scope>
    <source>
        <strain evidence="2">M26</strain>
    </source>
</reference>
<keyword evidence="1" id="KW-1133">Transmembrane helix</keyword>
<name>A0A243RVM1_9ACTN</name>
<keyword evidence="3" id="KW-1185">Reference proteome</keyword>
<dbReference type="EMBL" id="NGFP01000010">
    <property type="protein sequence ID" value="OUC99234.1"/>
    <property type="molecule type" value="Genomic_DNA"/>
</dbReference>
<comment type="caution">
    <text evidence="2">The sequence shown here is derived from an EMBL/GenBank/DDBJ whole genome shotgun (WGS) entry which is preliminary data.</text>
</comment>
<protein>
    <recommendedName>
        <fullName evidence="4">Signal transduction histidine kinase subgroup 3 dimerisation and phosphoacceptor domain-containing protein</fullName>
    </recommendedName>
</protein>
<feature type="transmembrane region" description="Helical" evidence="1">
    <location>
        <begin position="52"/>
        <end position="71"/>
    </location>
</feature>
<dbReference type="AlphaFoldDB" id="A0A243RVM1"/>
<keyword evidence="1" id="KW-0812">Transmembrane</keyword>
<evidence type="ECO:0000313" key="2">
    <source>
        <dbReference type="EMBL" id="OUC99234.1"/>
    </source>
</evidence>
<gene>
    <name evidence="2" type="ORF">CA984_04130</name>
</gene>
<feature type="transmembrane region" description="Helical" evidence="1">
    <location>
        <begin position="20"/>
        <end position="40"/>
    </location>
</feature>
<organism evidence="2 3">
    <name type="scientific">Streptosporangium minutum</name>
    <dbReference type="NCBI Taxonomy" id="569862"/>
    <lineage>
        <taxon>Bacteria</taxon>
        <taxon>Bacillati</taxon>
        <taxon>Actinomycetota</taxon>
        <taxon>Actinomycetes</taxon>
        <taxon>Streptosporangiales</taxon>
        <taxon>Streptosporangiaceae</taxon>
        <taxon>Streptosporangium</taxon>
    </lineage>
</organism>
<sequence>MVLAVALPGGTGLLSTEVPAPFAAPASGGLLLTLLVLHALPLRWRRRMPRLSLAAAQGVLLVWLGCDAAGWTGPGSAQLVLLCWWVELTLVHTVGAYGTRGWPAPVAVAALGAFPLVDGLTGPPVAVWATLTAAFAVPTVSAWAVGLLVGGRRRRLRAAAALDRDRLDRDATAAARAERGRIAAGLRRTARSHAEAVVRAADERRLDLVLAEAKAGLTALRELLDELRGDPAGDDPPPVIAAISALAARRHAAARYTGTRRPLPAAVEVAAYRIADALVTGGTTVTVAYLPGGLTLSGVAEARKVRAMADAAGGTVTETEDGVRVWLPEVFPA</sequence>
<proteinExistence type="predicted"/>